<dbReference type="RefSeq" id="XP_017662839.1">
    <property type="nucleotide sequence ID" value="XM_017807350.1"/>
</dbReference>
<keyword evidence="4 6" id="KW-0472">Membrane</keyword>
<reference evidence="8" key="1">
    <citation type="submission" date="2025-08" db="UniProtKB">
        <authorList>
            <consortium name="RefSeq"/>
        </authorList>
    </citation>
    <scope>IDENTIFICATION</scope>
</reference>
<keyword evidence="2 6" id="KW-0812">Transmembrane</keyword>
<comment type="subcellular location">
    <subcellularLocation>
        <location evidence="1">Membrane</location>
        <topology evidence="1">Multi-pass membrane protein</topology>
    </subcellularLocation>
</comment>
<dbReference type="AlphaFoldDB" id="A0A6J0GM11"/>
<evidence type="ECO:0000256" key="6">
    <source>
        <dbReference type="SAM" id="Phobius"/>
    </source>
</evidence>
<organism evidence="7 8">
    <name type="scientific">Lepidothrix coronata</name>
    <name type="common">blue-crowned manakin</name>
    <dbReference type="NCBI Taxonomy" id="321398"/>
    <lineage>
        <taxon>Eukaryota</taxon>
        <taxon>Metazoa</taxon>
        <taxon>Chordata</taxon>
        <taxon>Craniata</taxon>
        <taxon>Vertebrata</taxon>
        <taxon>Euteleostomi</taxon>
        <taxon>Archelosauria</taxon>
        <taxon>Archosauria</taxon>
        <taxon>Dinosauria</taxon>
        <taxon>Saurischia</taxon>
        <taxon>Theropoda</taxon>
        <taxon>Coelurosauria</taxon>
        <taxon>Aves</taxon>
        <taxon>Neognathae</taxon>
        <taxon>Neoaves</taxon>
        <taxon>Telluraves</taxon>
        <taxon>Australaves</taxon>
        <taxon>Passeriformes</taxon>
        <taxon>Pipridae</taxon>
        <taxon>Lepidothrix</taxon>
    </lineage>
</organism>
<dbReference type="Proteomes" id="UP000504624">
    <property type="component" value="Unplaced"/>
</dbReference>
<evidence type="ECO:0000313" key="8">
    <source>
        <dbReference type="RefSeq" id="XP_017662839.1"/>
    </source>
</evidence>
<evidence type="ECO:0000256" key="1">
    <source>
        <dbReference type="ARBA" id="ARBA00004141"/>
    </source>
</evidence>
<evidence type="ECO:0000256" key="4">
    <source>
        <dbReference type="ARBA" id="ARBA00023136"/>
    </source>
</evidence>
<dbReference type="GO" id="GO:0016020">
    <property type="term" value="C:membrane"/>
    <property type="evidence" value="ECO:0007669"/>
    <property type="project" value="UniProtKB-SubCell"/>
</dbReference>
<keyword evidence="7" id="KW-1185">Reference proteome</keyword>
<name>A0A6J0GM11_9PASS</name>
<accession>A0A6J0GM11</accession>
<evidence type="ECO:0000256" key="2">
    <source>
        <dbReference type="ARBA" id="ARBA00022692"/>
    </source>
</evidence>
<sequence length="278" mass="30412">MKNACSTWAGSLAMLCGILGLTTWKTTVMILNKLLILLSITCVLLSLAGFILGCQDVEFLSRVPRCNLMDKENKTCFCCEEINLTKCTEVETVLKAYYVKPCSSAHLLLKKVLLGLCALNALTTTVCLTAAGLHFWQIFESRRSCLGELQIEDQDDSLDRDGFVPLVPPPSYFAACNSSPPQTSHRTLGLSLPHAYAMRINGAEVFFHLEPPPPYEDVQSSNTSEQGGALQINVMNCVDLVEMSEGQNSQGDGTCPGGHVIENPCVTFQLVSWRAVRT</sequence>
<gene>
    <name evidence="8" type="primary">FAM189A2</name>
</gene>
<feature type="transmembrane region" description="Helical" evidence="6">
    <location>
        <begin position="113"/>
        <end position="136"/>
    </location>
</feature>
<evidence type="ECO:0000313" key="7">
    <source>
        <dbReference type="Proteomes" id="UP000504624"/>
    </source>
</evidence>
<dbReference type="PANTHER" id="PTHR17615">
    <property type="entry name" value="PROTEIN FAM189A"/>
    <property type="match status" value="1"/>
</dbReference>
<feature type="transmembrane region" description="Helical" evidence="6">
    <location>
        <begin position="30"/>
        <end position="52"/>
    </location>
</feature>
<proteinExistence type="inferred from homology"/>
<comment type="similarity">
    <text evidence="5">Belongs to the ENTREP family.</text>
</comment>
<evidence type="ECO:0000256" key="3">
    <source>
        <dbReference type="ARBA" id="ARBA00022989"/>
    </source>
</evidence>
<dbReference type="GeneID" id="108493666"/>
<dbReference type="Pfam" id="PF04103">
    <property type="entry name" value="CD20"/>
    <property type="match status" value="1"/>
</dbReference>
<dbReference type="OrthoDB" id="9945596at2759"/>
<protein>
    <submittedName>
        <fullName evidence="8">Protein FAM189A2 isoform X1</fullName>
    </submittedName>
</protein>
<evidence type="ECO:0000256" key="5">
    <source>
        <dbReference type="ARBA" id="ARBA00034309"/>
    </source>
</evidence>
<dbReference type="PANTHER" id="PTHR17615:SF8">
    <property type="entry name" value="ENDOSOMAL TRANSMEMBRANE EPSIN INTERACTOR 1"/>
    <property type="match status" value="1"/>
</dbReference>
<dbReference type="CTD" id="9413"/>
<dbReference type="InterPro" id="IPR030431">
    <property type="entry name" value="ENTREP1-3"/>
</dbReference>
<dbReference type="InterPro" id="IPR007237">
    <property type="entry name" value="CD20-like"/>
</dbReference>
<keyword evidence="3 6" id="KW-1133">Transmembrane helix</keyword>